<dbReference type="PANTHER" id="PTHR46890">
    <property type="entry name" value="NON-LTR RETROLELEMENT REVERSE TRANSCRIPTASE-LIKE PROTEIN-RELATED"/>
    <property type="match status" value="1"/>
</dbReference>
<organism evidence="6">
    <name type="scientific">Fagus sylvatica</name>
    <name type="common">Beechnut</name>
    <dbReference type="NCBI Taxonomy" id="28930"/>
    <lineage>
        <taxon>Eukaryota</taxon>
        <taxon>Viridiplantae</taxon>
        <taxon>Streptophyta</taxon>
        <taxon>Embryophyta</taxon>
        <taxon>Tracheophyta</taxon>
        <taxon>Spermatophyta</taxon>
        <taxon>Magnoliopsida</taxon>
        <taxon>eudicotyledons</taxon>
        <taxon>Gunneridae</taxon>
        <taxon>Pentapetalae</taxon>
        <taxon>rosids</taxon>
        <taxon>fabids</taxon>
        <taxon>Fagales</taxon>
        <taxon>Fagaceae</taxon>
        <taxon>Fagus</taxon>
    </lineage>
</organism>
<dbReference type="PANTHER" id="PTHR46890:SF48">
    <property type="entry name" value="RNA-DIRECTED DNA POLYMERASE"/>
    <property type="match status" value="1"/>
</dbReference>
<dbReference type="InterPro" id="IPR025836">
    <property type="entry name" value="Zn_knuckle_CX2CX4HX4C"/>
</dbReference>
<feature type="region of interest" description="Disordered" evidence="1">
    <location>
        <begin position="108"/>
        <end position="162"/>
    </location>
</feature>
<evidence type="ECO:0000259" key="2">
    <source>
        <dbReference type="Pfam" id="PF00078"/>
    </source>
</evidence>
<feature type="compositionally biased region" description="Basic and acidic residues" evidence="1">
    <location>
        <begin position="121"/>
        <end position="141"/>
    </location>
</feature>
<feature type="domain" description="Endonuclease/exonuclease/phosphatase" evidence="3">
    <location>
        <begin position="310"/>
        <end position="474"/>
    </location>
</feature>
<dbReference type="CDD" id="cd06222">
    <property type="entry name" value="RNase_H_like"/>
    <property type="match status" value="1"/>
</dbReference>
<evidence type="ECO:0000313" key="6">
    <source>
        <dbReference type="EMBL" id="SPD31242.1"/>
    </source>
</evidence>
<feature type="domain" description="RNase H type-1" evidence="4">
    <location>
        <begin position="1061"/>
        <end position="1172"/>
    </location>
</feature>
<dbReference type="Gene3D" id="3.60.10.10">
    <property type="entry name" value="Endonuclease/exonuclease/phosphatase"/>
    <property type="match status" value="1"/>
</dbReference>
<dbReference type="InterPro" id="IPR036691">
    <property type="entry name" value="Endo/exonu/phosph_ase_sf"/>
</dbReference>
<dbReference type="InterPro" id="IPR005135">
    <property type="entry name" value="Endo/exonuclease/phosphatase"/>
</dbReference>
<dbReference type="EMBL" id="OIVN01006351">
    <property type="protein sequence ID" value="SPD31242.1"/>
    <property type="molecule type" value="Genomic_DNA"/>
</dbReference>
<evidence type="ECO:0000259" key="4">
    <source>
        <dbReference type="Pfam" id="PF13456"/>
    </source>
</evidence>
<dbReference type="SUPFAM" id="SSF56219">
    <property type="entry name" value="DNase I-like"/>
    <property type="match status" value="1"/>
</dbReference>
<dbReference type="InterPro" id="IPR000477">
    <property type="entry name" value="RT_dom"/>
</dbReference>
<dbReference type="InterPro" id="IPR044730">
    <property type="entry name" value="RNase_H-like_dom_plant"/>
</dbReference>
<dbReference type="InterPro" id="IPR052343">
    <property type="entry name" value="Retrotransposon-Effector_Assoc"/>
</dbReference>
<dbReference type="Pfam" id="PF00078">
    <property type="entry name" value="RVT_1"/>
    <property type="match status" value="1"/>
</dbReference>
<reference evidence="6" key="1">
    <citation type="submission" date="2018-02" db="EMBL/GenBank/DDBJ databases">
        <authorList>
            <person name="Cohen D.B."/>
            <person name="Kent A.D."/>
        </authorList>
    </citation>
    <scope>NUCLEOTIDE SEQUENCE</scope>
</reference>
<evidence type="ECO:0000256" key="1">
    <source>
        <dbReference type="SAM" id="MobiDB-lite"/>
    </source>
</evidence>
<sequence>MIWEVGEDIGMELGNLLEVDVPENGLGWGKYLRIRVETNVMELLLRGRIVQGVKGEGANPFWVDFKYEHLPIFTYRCGRLGHSSNECIEGSRSNRIEEIHGEKWGSWLRAPLSRGPPSRQPRQDRTPSDDERDLHSDRNCLTEDGPSSPAPVVDDEPEDAADSTVVQLEVGEEIDSITHTLEPRDQVPPQNRGLGDADPNPMIFEFESTLHGARDLRLTQDEADVVIIPVMGPAGLHVLDNVGYSQPVEPILRNATLSNCPTSAGPSKSTMWKKRARKVGTRGEDLGSTIPRPGKRKLVPSADMGCMGVERHGLGGGLVLLWDSSVDVHIQNYSNHHINANVVQADGIQWRIIGFYGHPETSLRHYSWSLLWHLRALSEVPWMVMGDFNKITRIDEMVRQVDRNATQMALFREALLDCELNDLGFTGSAFTWSNNRDQNALVRTRLDRVVVDSGWMRLFPLAIISHLVVACSDHMGLLVDTNGRCEDVIAGAWDVHPAGIAMFQVLEQESVDNYDGATVKALRCELNTLRAKEEMMWRQRSRISWLMEGDQNMRFFHECASHRRRTNTILGLQDQNHIWQTSPAEIERVDGVTSGMNIELMKPFVCEEIQKALFRMHPTKAPGPDVVALEQMTQFRSISLCNVLYKIASKVLVNKMKTMLPQVISESQSAFVPGRMITDNVIIAFETIHYLKNLRQGNNVQMAAKLDMSKAYDRVEWDYLQAIMLKLGFHPNWVKLIMACVTTATYAKWATSNECRALHNLLALYANASDQFEKYLGLPPVVGRAKRRAFNEIKDRVWRRFCFQFLAKFCAELSAMATRFWCGQRGVERKIHWLSKIKLMKSKNEGGMGFRDLQLFNKALLARQGNASYIWRSICESKEVLISGMRWRVGKGDKIKIWKDRWLPSPSTYKVISPMTGLDPEATVDTLICDDLMTWNLPLLHSMFMVRDVENILSIPLSKRKPSDMSKANGMEQAGFGRQFGQLQLLPRFECLSGELAKAFYQHRLICLTKAARLALDFLESGSMFKESFTPSNGLSALRWKPPEVMNYKLNFSCRLGTNPHQVGLGVLLRDFVGLVAASMWRQFKGEGCGLQVHAQALLLALDFAFNIGLRSLEVDVGNKELHGLLQKPGPCFAHMGVLVDDIHSWTHEFHFLSFSFIKNVCNKAAQVLATETLVLIF</sequence>
<dbReference type="Pfam" id="PF03372">
    <property type="entry name" value="Exo_endo_phos"/>
    <property type="match status" value="1"/>
</dbReference>
<dbReference type="GO" id="GO:0003676">
    <property type="term" value="F:nucleic acid binding"/>
    <property type="evidence" value="ECO:0007669"/>
    <property type="project" value="InterPro"/>
</dbReference>
<gene>
    <name evidence="6" type="ORF">FSB_LOCUS59124</name>
</gene>
<evidence type="ECO:0000259" key="5">
    <source>
        <dbReference type="Pfam" id="PF14392"/>
    </source>
</evidence>
<dbReference type="Pfam" id="PF13456">
    <property type="entry name" value="RVT_3"/>
    <property type="match status" value="1"/>
</dbReference>
<dbReference type="Pfam" id="PF14392">
    <property type="entry name" value="zf-CCHC_4"/>
    <property type="match status" value="1"/>
</dbReference>
<feature type="domain" description="Reverse transcriptase" evidence="2">
    <location>
        <begin position="632"/>
        <end position="745"/>
    </location>
</feature>
<feature type="domain" description="Zinc knuckle CX2CX4HX4C" evidence="5">
    <location>
        <begin position="52"/>
        <end position="87"/>
    </location>
</feature>
<evidence type="ECO:0000259" key="3">
    <source>
        <dbReference type="Pfam" id="PF03372"/>
    </source>
</evidence>
<protein>
    <recommendedName>
        <fullName evidence="7">CCHC-type domain-containing protein</fullName>
    </recommendedName>
</protein>
<proteinExistence type="predicted"/>
<evidence type="ECO:0008006" key="7">
    <source>
        <dbReference type="Google" id="ProtNLM"/>
    </source>
</evidence>
<dbReference type="GO" id="GO:0004523">
    <property type="term" value="F:RNA-DNA hybrid ribonuclease activity"/>
    <property type="evidence" value="ECO:0007669"/>
    <property type="project" value="InterPro"/>
</dbReference>
<feature type="region of interest" description="Disordered" evidence="1">
    <location>
        <begin position="176"/>
        <end position="198"/>
    </location>
</feature>
<accession>A0A2N9J239</accession>
<dbReference type="InterPro" id="IPR002156">
    <property type="entry name" value="RNaseH_domain"/>
</dbReference>
<name>A0A2N9J239_FAGSY</name>
<dbReference type="AlphaFoldDB" id="A0A2N9J239"/>